<dbReference type="Proteomes" id="UP001345963">
    <property type="component" value="Unassembled WGS sequence"/>
</dbReference>
<reference evidence="1 2" key="1">
    <citation type="submission" date="2021-07" db="EMBL/GenBank/DDBJ databases">
        <authorList>
            <person name="Palmer J.M."/>
        </authorList>
    </citation>
    <scope>NUCLEOTIDE SEQUENCE [LARGE SCALE GENOMIC DNA]</scope>
    <source>
        <strain evidence="1 2">AT_MEX2019</strain>
        <tissue evidence="1">Muscle</tissue>
    </source>
</reference>
<sequence>MVLRLNVCMHGQMDTFMSVRMWIILQATSGGPHGTADCGKQNRWVCGQKAPPRTVLYCTSTEVLFYIAPLEHSGGFTTSTRGFTSNLLCDECFSESQHCHPKCKEMLHCRKLQLTECLSPLRDL</sequence>
<dbReference type="EMBL" id="JAHUTI010020750">
    <property type="protein sequence ID" value="MED6239028.1"/>
    <property type="molecule type" value="Genomic_DNA"/>
</dbReference>
<comment type="caution">
    <text evidence="1">The sequence shown here is derived from an EMBL/GenBank/DDBJ whole genome shotgun (WGS) entry which is preliminary data.</text>
</comment>
<evidence type="ECO:0000313" key="2">
    <source>
        <dbReference type="Proteomes" id="UP001345963"/>
    </source>
</evidence>
<proteinExistence type="predicted"/>
<gene>
    <name evidence="1" type="ORF">ATANTOWER_000835</name>
</gene>
<evidence type="ECO:0000313" key="1">
    <source>
        <dbReference type="EMBL" id="MED6239028.1"/>
    </source>
</evidence>
<keyword evidence="2" id="KW-1185">Reference proteome</keyword>
<name>A0ABU7ALZ6_9TELE</name>
<organism evidence="1 2">
    <name type="scientific">Ataeniobius toweri</name>
    <dbReference type="NCBI Taxonomy" id="208326"/>
    <lineage>
        <taxon>Eukaryota</taxon>
        <taxon>Metazoa</taxon>
        <taxon>Chordata</taxon>
        <taxon>Craniata</taxon>
        <taxon>Vertebrata</taxon>
        <taxon>Euteleostomi</taxon>
        <taxon>Actinopterygii</taxon>
        <taxon>Neopterygii</taxon>
        <taxon>Teleostei</taxon>
        <taxon>Neoteleostei</taxon>
        <taxon>Acanthomorphata</taxon>
        <taxon>Ovalentaria</taxon>
        <taxon>Atherinomorphae</taxon>
        <taxon>Cyprinodontiformes</taxon>
        <taxon>Goodeidae</taxon>
        <taxon>Ataeniobius</taxon>
    </lineage>
</organism>
<accession>A0ABU7ALZ6</accession>
<protein>
    <submittedName>
        <fullName evidence="1">Uncharacterized protein</fullName>
    </submittedName>
</protein>